<feature type="transmembrane region" description="Helical" evidence="9">
    <location>
        <begin position="108"/>
        <end position="126"/>
    </location>
</feature>
<dbReference type="SMART" id="SM00304">
    <property type="entry name" value="HAMP"/>
    <property type="match status" value="1"/>
</dbReference>
<evidence type="ECO:0000256" key="9">
    <source>
        <dbReference type="SAM" id="Phobius"/>
    </source>
</evidence>
<name>A0A3E0A8S0_9CHLR</name>
<dbReference type="OrthoDB" id="9800372at2"/>
<comment type="caution">
    <text evidence="12">The sequence shown here is derived from an EMBL/GenBank/DDBJ whole genome shotgun (WGS) entry which is preliminary data.</text>
</comment>
<dbReference type="SUPFAM" id="SSF47384">
    <property type="entry name" value="Homodimeric domain of signal transducing histidine kinase"/>
    <property type="match status" value="1"/>
</dbReference>
<dbReference type="PROSITE" id="PS50109">
    <property type="entry name" value="HIS_KIN"/>
    <property type="match status" value="1"/>
</dbReference>
<evidence type="ECO:0000259" key="10">
    <source>
        <dbReference type="PROSITE" id="PS50109"/>
    </source>
</evidence>
<dbReference type="PANTHER" id="PTHR43547">
    <property type="entry name" value="TWO-COMPONENT HISTIDINE KINASE"/>
    <property type="match status" value="1"/>
</dbReference>
<dbReference type="SUPFAM" id="SSF158472">
    <property type="entry name" value="HAMP domain-like"/>
    <property type="match status" value="1"/>
</dbReference>
<dbReference type="SUPFAM" id="SSF55874">
    <property type="entry name" value="ATPase domain of HSP90 chaperone/DNA topoisomerase II/histidine kinase"/>
    <property type="match status" value="1"/>
</dbReference>
<dbReference type="InterPro" id="IPR003660">
    <property type="entry name" value="HAMP_dom"/>
</dbReference>
<keyword evidence="4" id="KW-0597">Phosphoprotein</keyword>
<dbReference type="PROSITE" id="PS50885">
    <property type="entry name" value="HAMP"/>
    <property type="match status" value="1"/>
</dbReference>
<keyword evidence="9" id="KW-1133">Transmembrane helix</keyword>
<evidence type="ECO:0000256" key="8">
    <source>
        <dbReference type="ARBA" id="ARBA00023136"/>
    </source>
</evidence>
<sequence>MTILKPYAGLGIVLKTAKPSLAQTLRSHWIYKILAAFLVVILIAGAIHALAMNLSIQAAFDRHLGRMSENMQSMMGAGTGGGSGAGANSNSRGVNLYTSFRAAVNETLWISALTAFVIAGVAALIISRRITRPIQRLTNASQQIAAGEYSHRITENEISQDELGQLAHSFNQMAEKLEGTETMRRQLLGDISHELRTPLTAIKGSMEGLMDGVLPAEQSTYQQIYREADRLQRLVEDLQELNRVDGQTYPLEKRSVNAADLVKAAITPLENTFAMKGVELKSQVEAGLPKLFVDSDRIQQVLHNLLGNALQFTPPDGQVLVTVVKDGNQIRFSVKDSGIGISEEHLAHIFERFYRADKSRSRSKGGGSGIGLTIAKSLVEAHGGKIWAESAGKNLGSIFTFTLPMK</sequence>
<evidence type="ECO:0000256" key="5">
    <source>
        <dbReference type="ARBA" id="ARBA00022679"/>
    </source>
</evidence>
<accession>A0A3E0A8S0</accession>
<dbReference type="CDD" id="cd16922">
    <property type="entry name" value="HATPase_EvgS-ArcB-TorS-like"/>
    <property type="match status" value="1"/>
</dbReference>
<keyword evidence="8 9" id="KW-0472">Membrane</keyword>
<dbReference type="GO" id="GO:0000155">
    <property type="term" value="F:phosphorelay sensor kinase activity"/>
    <property type="evidence" value="ECO:0007669"/>
    <property type="project" value="InterPro"/>
</dbReference>
<dbReference type="PANTHER" id="PTHR43547:SF2">
    <property type="entry name" value="HYBRID SIGNAL TRANSDUCTION HISTIDINE KINASE C"/>
    <property type="match status" value="1"/>
</dbReference>
<gene>
    <name evidence="12" type="ORF">DFR64_2505</name>
</gene>
<keyword evidence="7" id="KW-0902">Two-component regulatory system</keyword>
<keyword evidence="6 12" id="KW-0418">Kinase</keyword>
<dbReference type="Proteomes" id="UP000256388">
    <property type="component" value="Unassembled WGS sequence"/>
</dbReference>
<feature type="transmembrane region" description="Helical" evidence="9">
    <location>
        <begin position="29"/>
        <end position="51"/>
    </location>
</feature>
<dbReference type="Pfam" id="PF02518">
    <property type="entry name" value="HATPase_c"/>
    <property type="match status" value="1"/>
</dbReference>
<evidence type="ECO:0000256" key="4">
    <source>
        <dbReference type="ARBA" id="ARBA00022553"/>
    </source>
</evidence>
<dbReference type="PRINTS" id="PR00344">
    <property type="entry name" value="BCTRLSENSOR"/>
</dbReference>
<evidence type="ECO:0000313" key="12">
    <source>
        <dbReference type="EMBL" id="REG07300.1"/>
    </source>
</evidence>
<evidence type="ECO:0000256" key="7">
    <source>
        <dbReference type="ARBA" id="ARBA00023012"/>
    </source>
</evidence>
<dbReference type="AlphaFoldDB" id="A0A3E0A8S0"/>
<comment type="subcellular location">
    <subcellularLocation>
        <location evidence="2">Membrane</location>
    </subcellularLocation>
</comment>
<dbReference type="GO" id="GO:0016020">
    <property type="term" value="C:membrane"/>
    <property type="evidence" value="ECO:0007669"/>
    <property type="project" value="UniProtKB-SubCell"/>
</dbReference>
<dbReference type="InterPro" id="IPR036890">
    <property type="entry name" value="HATPase_C_sf"/>
</dbReference>
<dbReference type="Pfam" id="PF00512">
    <property type="entry name" value="HisKA"/>
    <property type="match status" value="1"/>
</dbReference>
<dbReference type="RefSeq" id="WP_126440564.1">
    <property type="nucleotide sequence ID" value="NZ_AP018437.1"/>
</dbReference>
<dbReference type="FunFam" id="3.30.565.10:FF:000006">
    <property type="entry name" value="Sensor histidine kinase WalK"/>
    <property type="match status" value="1"/>
</dbReference>
<dbReference type="EC" id="2.7.13.3" evidence="3"/>
<dbReference type="InterPro" id="IPR036097">
    <property type="entry name" value="HisK_dim/P_sf"/>
</dbReference>
<dbReference type="Gene3D" id="6.10.340.10">
    <property type="match status" value="1"/>
</dbReference>
<dbReference type="InterPro" id="IPR005467">
    <property type="entry name" value="His_kinase_dom"/>
</dbReference>
<proteinExistence type="predicted"/>
<keyword evidence="9" id="KW-0812">Transmembrane</keyword>
<dbReference type="SMART" id="SM00387">
    <property type="entry name" value="HATPase_c"/>
    <property type="match status" value="1"/>
</dbReference>
<dbReference type="InterPro" id="IPR003594">
    <property type="entry name" value="HATPase_dom"/>
</dbReference>
<evidence type="ECO:0000256" key="1">
    <source>
        <dbReference type="ARBA" id="ARBA00000085"/>
    </source>
</evidence>
<evidence type="ECO:0000256" key="2">
    <source>
        <dbReference type="ARBA" id="ARBA00004370"/>
    </source>
</evidence>
<dbReference type="CDD" id="cd06225">
    <property type="entry name" value="HAMP"/>
    <property type="match status" value="1"/>
</dbReference>
<dbReference type="InterPro" id="IPR003661">
    <property type="entry name" value="HisK_dim/P_dom"/>
</dbReference>
<evidence type="ECO:0000313" key="13">
    <source>
        <dbReference type="Proteomes" id="UP000256388"/>
    </source>
</evidence>
<dbReference type="SMART" id="SM00388">
    <property type="entry name" value="HisKA"/>
    <property type="match status" value="1"/>
</dbReference>
<dbReference type="CDD" id="cd00082">
    <property type="entry name" value="HisKA"/>
    <property type="match status" value="1"/>
</dbReference>
<dbReference type="Gene3D" id="3.30.565.10">
    <property type="entry name" value="Histidine kinase-like ATPase, C-terminal domain"/>
    <property type="match status" value="1"/>
</dbReference>
<dbReference type="EMBL" id="QUMS01000003">
    <property type="protein sequence ID" value="REG07300.1"/>
    <property type="molecule type" value="Genomic_DNA"/>
</dbReference>
<protein>
    <recommendedName>
        <fullName evidence="3">histidine kinase</fullName>
        <ecNumber evidence="3">2.7.13.3</ecNumber>
    </recommendedName>
</protein>
<keyword evidence="13" id="KW-1185">Reference proteome</keyword>
<dbReference type="Pfam" id="PF00672">
    <property type="entry name" value="HAMP"/>
    <property type="match status" value="1"/>
</dbReference>
<dbReference type="FunFam" id="1.10.287.130:FF:000001">
    <property type="entry name" value="Two-component sensor histidine kinase"/>
    <property type="match status" value="1"/>
</dbReference>
<comment type="catalytic activity">
    <reaction evidence="1">
        <text>ATP + protein L-histidine = ADP + protein N-phospho-L-histidine.</text>
        <dbReference type="EC" id="2.7.13.3"/>
    </reaction>
</comment>
<reference evidence="12 13" key="1">
    <citation type="submission" date="2018-08" db="EMBL/GenBank/DDBJ databases">
        <title>Genomic Encyclopedia of Type Strains, Phase IV (KMG-IV): sequencing the most valuable type-strain genomes for metagenomic binning, comparative biology and taxonomic classification.</title>
        <authorList>
            <person name="Goeker M."/>
        </authorList>
    </citation>
    <scope>NUCLEOTIDE SEQUENCE [LARGE SCALE GENOMIC DNA]</scope>
    <source>
        <strain evidence="12 13">DSM 23923</strain>
    </source>
</reference>
<evidence type="ECO:0000259" key="11">
    <source>
        <dbReference type="PROSITE" id="PS50885"/>
    </source>
</evidence>
<feature type="domain" description="Histidine kinase" evidence="10">
    <location>
        <begin position="190"/>
        <end position="406"/>
    </location>
</feature>
<feature type="domain" description="HAMP" evidence="11">
    <location>
        <begin position="128"/>
        <end position="182"/>
    </location>
</feature>
<evidence type="ECO:0000256" key="6">
    <source>
        <dbReference type="ARBA" id="ARBA00022777"/>
    </source>
</evidence>
<evidence type="ECO:0000256" key="3">
    <source>
        <dbReference type="ARBA" id="ARBA00012438"/>
    </source>
</evidence>
<dbReference type="InterPro" id="IPR004358">
    <property type="entry name" value="Sig_transdc_His_kin-like_C"/>
</dbReference>
<organism evidence="12 13">
    <name type="scientific">Pelolinea submarina</name>
    <dbReference type="NCBI Taxonomy" id="913107"/>
    <lineage>
        <taxon>Bacteria</taxon>
        <taxon>Bacillati</taxon>
        <taxon>Chloroflexota</taxon>
        <taxon>Anaerolineae</taxon>
        <taxon>Anaerolineales</taxon>
        <taxon>Anaerolineaceae</taxon>
        <taxon>Pelolinea</taxon>
    </lineage>
</organism>
<keyword evidence="5" id="KW-0808">Transferase</keyword>
<dbReference type="Gene3D" id="1.10.287.130">
    <property type="match status" value="1"/>
</dbReference>